<dbReference type="SUPFAM" id="SSF103473">
    <property type="entry name" value="MFS general substrate transporter"/>
    <property type="match status" value="1"/>
</dbReference>
<keyword evidence="4" id="KW-0597">Phosphoprotein</keyword>
<dbReference type="PANTHER" id="PTHR48020">
    <property type="entry name" value="PROTON MYO-INOSITOL COTRANSPORTER"/>
    <property type="match status" value="1"/>
</dbReference>
<evidence type="ECO:0000256" key="2">
    <source>
        <dbReference type="ARBA" id="ARBA00010992"/>
    </source>
</evidence>
<dbReference type="FunFam" id="1.20.1250.20:FF:000103">
    <property type="entry name" value="monosaccharide-sensing protein 2"/>
    <property type="match status" value="1"/>
</dbReference>
<dbReference type="Gene3D" id="1.20.1250.20">
    <property type="entry name" value="MFS general substrate transporter like domains"/>
    <property type="match status" value="2"/>
</dbReference>
<dbReference type="InterPro" id="IPR005829">
    <property type="entry name" value="Sugar_transporter_CS"/>
</dbReference>
<proteinExistence type="inferred from homology"/>
<dbReference type="InterPro" id="IPR005828">
    <property type="entry name" value="MFS_sugar_transport-like"/>
</dbReference>
<reference evidence="12" key="2">
    <citation type="submission" date="2018-10" db="UniProtKB">
        <authorList>
            <consortium name="EnsemblPlants"/>
        </authorList>
    </citation>
    <scope>IDENTIFICATION</scope>
</reference>
<feature type="transmembrane region" description="Helical" evidence="10">
    <location>
        <begin position="539"/>
        <end position="562"/>
    </location>
</feature>
<evidence type="ECO:0000256" key="7">
    <source>
        <dbReference type="ARBA" id="ARBA00023136"/>
    </source>
</evidence>
<evidence type="ECO:0000256" key="3">
    <source>
        <dbReference type="ARBA" id="ARBA00022448"/>
    </source>
</evidence>
<comment type="catalytic activity">
    <reaction evidence="9">
        <text>sucrose(out) + H(+)(in) = sucrose(in) + H(+)(out)</text>
        <dbReference type="Rhea" id="RHEA:73211"/>
        <dbReference type="ChEBI" id="CHEBI:15378"/>
        <dbReference type="ChEBI" id="CHEBI:17992"/>
    </reaction>
    <physiologicalReaction direction="left-to-right" evidence="9">
        <dbReference type="Rhea" id="RHEA:73212"/>
    </physiologicalReaction>
</comment>
<dbReference type="InterPro" id="IPR003663">
    <property type="entry name" value="Sugar/inositol_transpt"/>
</dbReference>
<dbReference type="PROSITE" id="PS00216">
    <property type="entry name" value="SUGAR_TRANSPORT_1"/>
    <property type="match status" value="1"/>
</dbReference>
<keyword evidence="7 10" id="KW-0472">Membrane</keyword>
<evidence type="ECO:0000256" key="4">
    <source>
        <dbReference type="ARBA" id="ARBA00022553"/>
    </source>
</evidence>
<evidence type="ECO:0000256" key="9">
    <source>
        <dbReference type="ARBA" id="ARBA00051074"/>
    </source>
</evidence>
<feature type="transmembrane region" description="Helical" evidence="10">
    <location>
        <begin position="513"/>
        <end position="533"/>
    </location>
</feature>
<organism evidence="12">
    <name type="scientific">Triticum aestivum</name>
    <name type="common">Wheat</name>
    <dbReference type="NCBI Taxonomy" id="4565"/>
    <lineage>
        <taxon>Eukaryota</taxon>
        <taxon>Viridiplantae</taxon>
        <taxon>Streptophyta</taxon>
        <taxon>Embryophyta</taxon>
        <taxon>Tracheophyta</taxon>
        <taxon>Spermatophyta</taxon>
        <taxon>Magnoliopsida</taxon>
        <taxon>Liliopsida</taxon>
        <taxon>Poales</taxon>
        <taxon>Poaceae</taxon>
        <taxon>BOP clade</taxon>
        <taxon>Pooideae</taxon>
        <taxon>Triticodae</taxon>
        <taxon>Triticeae</taxon>
        <taxon>Triticinae</taxon>
        <taxon>Triticum</taxon>
    </lineage>
</organism>
<evidence type="ECO:0000313" key="12">
    <source>
        <dbReference type="EnsemblPlants" id="TraesCS1B02G215800.3"/>
    </source>
</evidence>
<evidence type="ECO:0000256" key="5">
    <source>
        <dbReference type="ARBA" id="ARBA00022692"/>
    </source>
</evidence>
<feature type="transmembrane region" description="Helical" evidence="10">
    <location>
        <begin position="165"/>
        <end position="185"/>
    </location>
</feature>
<evidence type="ECO:0000256" key="10">
    <source>
        <dbReference type="SAM" id="Phobius"/>
    </source>
</evidence>
<comment type="similarity">
    <text evidence="2">Belongs to the major facilitator superfamily. Sugar transporter (TC 2.A.1.1) family.</text>
</comment>
<feature type="domain" description="Major facilitator superfamily (MFS) profile" evidence="11">
    <location>
        <begin position="7"/>
        <end position="568"/>
    </location>
</feature>
<feature type="transmembrane region" description="Helical" evidence="10">
    <location>
        <begin position="474"/>
        <end position="501"/>
    </location>
</feature>
<dbReference type="InterPro" id="IPR050814">
    <property type="entry name" value="Myo-inositol_Transporter"/>
</dbReference>
<dbReference type="PANTHER" id="PTHR48020:SF35">
    <property type="entry name" value="SUGAR TRANSPORTER"/>
    <property type="match status" value="1"/>
</dbReference>
<dbReference type="AlphaFoldDB" id="A0A3B5YX29"/>
<protein>
    <recommendedName>
        <fullName evidence="11">Major facilitator superfamily (MFS) profile domain-containing protein</fullName>
    </recommendedName>
</protein>
<dbReference type="GO" id="GO:0022857">
    <property type="term" value="F:transmembrane transporter activity"/>
    <property type="evidence" value="ECO:0007669"/>
    <property type="project" value="InterPro"/>
</dbReference>
<dbReference type="Proteomes" id="UP000019116">
    <property type="component" value="Chromosome 1B"/>
</dbReference>
<dbReference type="GO" id="GO:0009705">
    <property type="term" value="C:plant-type vacuole membrane"/>
    <property type="evidence" value="ECO:0007669"/>
    <property type="project" value="UniProtKB-ARBA"/>
</dbReference>
<dbReference type="PROSITE" id="PS50850">
    <property type="entry name" value="MFS"/>
    <property type="match status" value="1"/>
</dbReference>
<keyword evidence="13" id="KW-1185">Reference proteome</keyword>
<keyword evidence="5 10" id="KW-0812">Transmembrane</keyword>
<feature type="transmembrane region" description="Helical" evidence="10">
    <location>
        <begin position="142"/>
        <end position="159"/>
    </location>
</feature>
<dbReference type="InterPro" id="IPR020846">
    <property type="entry name" value="MFS_dom"/>
</dbReference>
<accession>A0A3B5YX29</accession>
<evidence type="ECO:0000313" key="13">
    <source>
        <dbReference type="Proteomes" id="UP000019116"/>
    </source>
</evidence>
<sequence length="591" mass="63028">MSGAVLVAIAASIGNLLQGWDNATIAGAVLYIKKEFSLETQPLIEGLIVAMSLIGATVITTFSGAVADAVGRRPLLIASSVLYFVSGLVMLWAPNVYVLLLARLIDGFGIGLAVTLVPLYISETAPTDIRGLLNTLPQFSGSGGMFLSYCMVFTMSLMPQPDWRIMLGVLSIPSLMYFALTVFYLPESPRWLVSKGRMAEAKRVLQGLRGREDVSGEMALLVEGLGVGKDTHFEEYIIGPDDELADDGLAPDEEKLKLYGAEEGVSWIARPVRGGGQSADGQKEGGFQRIYLHEEGVSGDRRGSILSMPGGDIPPGGEYIQAAALVSQPALYSKDLIEQQLAGPAMVHPSEAVAKGTKWAELFEPGVKHALFVGIGLQILQQFAGINGVLYYTPQILEQAGVGVLLSNIGLSSSSASILISALTTLLMLPSIGIAMRLMDMSGRRFLLLSTIPVLIVALAVLVLVNVLDVGTMVHAALSTISVIVYFCFFVMGFGPIPNILCAEIFPTSVRGICIAICALTFWIGDIIVTYTLPVMLNAIGLAGVFGIYAVVCILAFVFVYMKVPETKGMPLEVITEFFSVGAKQGKEATD</sequence>
<reference evidence="12" key="1">
    <citation type="submission" date="2018-08" db="EMBL/GenBank/DDBJ databases">
        <authorList>
            <person name="Rossello M."/>
        </authorList>
    </citation>
    <scope>NUCLEOTIDE SEQUENCE [LARGE SCALE GENOMIC DNA]</scope>
    <source>
        <strain evidence="12">cv. Chinese Spring</strain>
    </source>
</reference>
<feature type="transmembrane region" description="Helical" evidence="10">
    <location>
        <begin position="43"/>
        <end position="63"/>
    </location>
</feature>
<gene>
    <name evidence="12" type="primary">LOC123127192</name>
</gene>
<dbReference type="PROSITE" id="PS00217">
    <property type="entry name" value="SUGAR_TRANSPORT_2"/>
    <property type="match status" value="1"/>
</dbReference>
<dbReference type="CDD" id="cd17315">
    <property type="entry name" value="MFS_GLUT_like"/>
    <property type="match status" value="1"/>
</dbReference>
<feature type="transmembrane region" description="Helical" evidence="10">
    <location>
        <begin position="75"/>
        <end position="94"/>
    </location>
</feature>
<dbReference type="SMR" id="A0A3B5YX29"/>
<keyword evidence="6 10" id="KW-1133">Transmembrane helix</keyword>
<feature type="transmembrane region" description="Helical" evidence="10">
    <location>
        <begin position="100"/>
        <end position="121"/>
    </location>
</feature>
<dbReference type="InterPro" id="IPR036259">
    <property type="entry name" value="MFS_trans_sf"/>
</dbReference>
<dbReference type="OMA" id="VVCVIAW"/>
<evidence type="ECO:0000259" key="11">
    <source>
        <dbReference type="PROSITE" id="PS50850"/>
    </source>
</evidence>
<comment type="catalytic activity">
    <reaction evidence="8">
        <text>D-glucose(out) + H(+)(in) = D-glucose(in) + H(+)(out)</text>
        <dbReference type="Rhea" id="RHEA:73203"/>
        <dbReference type="ChEBI" id="CHEBI:4167"/>
        <dbReference type="ChEBI" id="CHEBI:15378"/>
    </reaction>
    <physiologicalReaction direction="left-to-right" evidence="8">
        <dbReference type="Rhea" id="RHEA:73204"/>
    </physiologicalReaction>
</comment>
<dbReference type="Pfam" id="PF00083">
    <property type="entry name" value="Sugar_tr"/>
    <property type="match status" value="2"/>
</dbReference>
<feature type="transmembrane region" description="Helical" evidence="10">
    <location>
        <begin position="413"/>
        <end position="434"/>
    </location>
</feature>
<evidence type="ECO:0000256" key="6">
    <source>
        <dbReference type="ARBA" id="ARBA00022989"/>
    </source>
</evidence>
<dbReference type="Gramene" id="TraesCS1B02G215800.3">
    <property type="protein sequence ID" value="TraesCS1B02G215800.3"/>
    <property type="gene ID" value="TraesCS1B02G215800"/>
</dbReference>
<dbReference type="Gramene" id="TraesCS1B03G0627800.2">
    <property type="protein sequence ID" value="TraesCS1B03G0627800.2.CDS"/>
    <property type="gene ID" value="TraesCS1B03G0627800"/>
</dbReference>
<comment type="subcellular location">
    <subcellularLocation>
        <location evidence="1">Vacuole membrane</location>
        <topology evidence="1">Multi-pass membrane protein</topology>
    </subcellularLocation>
</comment>
<dbReference type="EnsemblPlants" id="TraesCS1B02G215800.3">
    <property type="protein sequence ID" value="TraesCS1B02G215800.3"/>
    <property type="gene ID" value="TraesCS1B02G215800"/>
</dbReference>
<name>A0A3B5YX29_WHEAT</name>
<keyword evidence="3" id="KW-0813">Transport</keyword>
<dbReference type="PRINTS" id="PR00171">
    <property type="entry name" value="SUGRTRNSPORT"/>
</dbReference>
<evidence type="ECO:0000256" key="8">
    <source>
        <dbReference type="ARBA" id="ARBA00050663"/>
    </source>
</evidence>
<dbReference type="FunFam" id="1.20.1250.20:FF:000108">
    <property type="entry name" value="Monosaccharide-sensing protein 2"/>
    <property type="match status" value="1"/>
</dbReference>
<evidence type="ECO:0000256" key="1">
    <source>
        <dbReference type="ARBA" id="ARBA00004128"/>
    </source>
</evidence>
<feature type="transmembrane region" description="Helical" evidence="10">
    <location>
        <begin position="446"/>
        <end position="468"/>
    </location>
</feature>